<evidence type="ECO:0000313" key="3">
    <source>
        <dbReference type="Proteomes" id="UP001597540"/>
    </source>
</evidence>
<proteinExistence type="predicted"/>
<feature type="transmembrane region" description="Helical" evidence="1">
    <location>
        <begin position="248"/>
        <end position="270"/>
    </location>
</feature>
<name>A0ABW5SQP7_9BACL</name>
<dbReference type="InterPro" id="IPR013325">
    <property type="entry name" value="RNA_pol_sigma_r2"/>
</dbReference>
<gene>
    <name evidence="2" type="ORF">ACFSVM_15110</name>
</gene>
<evidence type="ECO:0000313" key="2">
    <source>
        <dbReference type="EMBL" id="MFD2701791.1"/>
    </source>
</evidence>
<evidence type="ECO:0000256" key="1">
    <source>
        <dbReference type="SAM" id="Phobius"/>
    </source>
</evidence>
<keyword evidence="1" id="KW-1133">Transmembrane helix</keyword>
<keyword evidence="1" id="KW-0472">Membrane</keyword>
<comment type="caution">
    <text evidence="2">The sequence shown here is derived from an EMBL/GenBank/DDBJ whole genome shotgun (WGS) entry which is preliminary data.</text>
</comment>
<dbReference type="Proteomes" id="UP001597540">
    <property type="component" value="Unassembled WGS sequence"/>
</dbReference>
<reference evidence="3" key="1">
    <citation type="journal article" date="2019" name="Int. J. Syst. Evol. Microbiol.">
        <title>The Global Catalogue of Microorganisms (GCM) 10K type strain sequencing project: providing services to taxonomists for standard genome sequencing and annotation.</title>
        <authorList>
            <consortium name="The Broad Institute Genomics Platform"/>
            <consortium name="The Broad Institute Genome Sequencing Center for Infectious Disease"/>
            <person name="Wu L."/>
            <person name="Ma J."/>
        </authorList>
    </citation>
    <scope>NUCLEOTIDE SEQUENCE [LARGE SCALE GENOMIC DNA]</scope>
    <source>
        <strain evidence="3">KCTC 33849</strain>
    </source>
</reference>
<protein>
    <submittedName>
        <fullName evidence="2">RNA polymerase sigma factor</fullName>
    </submittedName>
</protein>
<dbReference type="EMBL" id="JBHUMJ010000003">
    <property type="protein sequence ID" value="MFD2701791.1"/>
    <property type="molecule type" value="Genomic_DNA"/>
</dbReference>
<organism evidence="2 3">
    <name type="scientific">Paenibacillus shunpengii</name>
    <dbReference type="NCBI Taxonomy" id="2054424"/>
    <lineage>
        <taxon>Bacteria</taxon>
        <taxon>Bacillati</taxon>
        <taxon>Bacillota</taxon>
        <taxon>Bacilli</taxon>
        <taxon>Bacillales</taxon>
        <taxon>Paenibacillaceae</taxon>
        <taxon>Paenibacillus</taxon>
    </lineage>
</organism>
<accession>A0ABW5SQP7</accession>
<dbReference type="RefSeq" id="WP_379263142.1">
    <property type="nucleotide sequence ID" value="NZ_JBHUMJ010000003.1"/>
</dbReference>
<dbReference type="SUPFAM" id="SSF88946">
    <property type="entry name" value="Sigma2 domain of RNA polymerase sigma factors"/>
    <property type="match status" value="1"/>
</dbReference>
<sequence length="658" mass="73784">MQSFDEMNDRDLEKMAFSGDFDAYEHLLKRHAASLFIVAYAISRSRSTADALVSATVSITWHQVKAGKQREDLVTALFHNMMLHAKRLRRAGGADAAIEPSAAVGEPDDLTPSSNKLGDSAVAGEHVQVMRSNRADLMETLISQMSFEHSVVFLLNYIAEQPIAEIAKYISRTEKTTSRRLDEMLNAVAKEMGEGETTAVSSFIRKHFSKEKEYLSSVEMSNDADAAVQKGLLHAGQGVLPRHRNKKIWAWTLGVSLGVVVLAIIVLNPFREKETHASLNLSGTRVVPDESLIYSTASSDGDYRSRVADGDYKKLGYAMKLDDGSRLIIDGAIDYGRETLLMYTLEKREPEVSTSIVDGSILERSTLLLLGYLQNQMVLEETEKAEKGFVTFVRTNPTVSTEGALLQFEVEVQGDEAHTVMLETDYPHEVEQPAKEIALDESFTIEGQTYHITGLTISSDYTRVKMKPDIHNEKGIESLKNVRLDRVRENSRSGSRVVEIAGDDLIFPSIYYEDSYEELQLTLDEELFSLETPFVIDLNNLNLVQYPKGMEPESFGVTYADPEIDTLFHTIQFPVWEGIQYEISDYYTDAAGQVYTAISNIFDGDNVNMMIPDLDYEQPLTFYFSILDQDQRSADNNLANYDPLEGRISVPLIINPQD</sequence>
<keyword evidence="1" id="KW-0812">Transmembrane</keyword>
<keyword evidence="3" id="KW-1185">Reference proteome</keyword>